<organism evidence="2 4">
    <name type="scientific">Arctia plantaginis</name>
    <name type="common">Wood tiger moth</name>
    <name type="synonym">Phalaena plantaginis</name>
    <dbReference type="NCBI Taxonomy" id="874455"/>
    <lineage>
        <taxon>Eukaryota</taxon>
        <taxon>Metazoa</taxon>
        <taxon>Ecdysozoa</taxon>
        <taxon>Arthropoda</taxon>
        <taxon>Hexapoda</taxon>
        <taxon>Insecta</taxon>
        <taxon>Pterygota</taxon>
        <taxon>Neoptera</taxon>
        <taxon>Endopterygota</taxon>
        <taxon>Lepidoptera</taxon>
        <taxon>Glossata</taxon>
        <taxon>Ditrysia</taxon>
        <taxon>Noctuoidea</taxon>
        <taxon>Erebidae</taxon>
        <taxon>Arctiinae</taxon>
        <taxon>Arctia</taxon>
    </lineage>
</organism>
<gene>
    <name evidence="3" type="ORF">APLA_LOCUS11911</name>
    <name evidence="2" type="ORF">APLA_LOCUS1871</name>
</gene>
<evidence type="ECO:0000313" key="5">
    <source>
        <dbReference type="Proteomes" id="UP000494256"/>
    </source>
</evidence>
<dbReference type="Proteomes" id="UP000494106">
    <property type="component" value="Unassembled WGS sequence"/>
</dbReference>
<dbReference type="EMBL" id="CADEBC010000135">
    <property type="protein sequence ID" value="CAB3223927.1"/>
    <property type="molecule type" value="Genomic_DNA"/>
</dbReference>
<feature type="region of interest" description="Disordered" evidence="1">
    <location>
        <begin position="33"/>
        <end position="60"/>
    </location>
</feature>
<comment type="caution">
    <text evidence="2">The sequence shown here is derived from an EMBL/GenBank/DDBJ whole genome shotgun (WGS) entry which is preliminary data.</text>
</comment>
<dbReference type="Proteomes" id="UP000494256">
    <property type="component" value="Unassembled WGS sequence"/>
</dbReference>
<evidence type="ECO:0000256" key="1">
    <source>
        <dbReference type="SAM" id="MobiDB-lite"/>
    </source>
</evidence>
<reference evidence="4 5" key="1">
    <citation type="submission" date="2020-04" db="EMBL/GenBank/DDBJ databases">
        <authorList>
            <person name="Wallbank WR R."/>
            <person name="Pardo Diaz C."/>
            <person name="Kozak K."/>
            <person name="Martin S."/>
            <person name="Jiggins C."/>
            <person name="Moest M."/>
            <person name="Warren A I."/>
            <person name="Byers J.R.P. K."/>
            <person name="Montejo-Kovacevich G."/>
            <person name="Yen C E."/>
        </authorList>
    </citation>
    <scope>NUCLEOTIDE SEQUENCE [LARGE SCALE GENOMIC DNA]</scope>
</reference>
<evidence type="ECO:0000313" key="3">
    <source>
        <dbReference type="EMBL" id="CAB3247442.1"/>
    </source>
</evidence>
<sequence>MKQRWLKAHKNKEFFEKNYSSWLGGTFEIPIETTHRQGRQSKSFADSSERSKRRKTEEIPSSVDHEVIVHAALVLLQSDGKRNASKVLKDITNSPTKASQYKKAYFKVDEAIPPLTPFEALKMFVEADLTSRQHEIIRATSKRHFHCYVPFVESEARVLPAEIGFTGNGFLRGNGPSKPN</sequence>
<protein>
    <submittedName>
        <fullName evidence="2">Uncharacterized protein</fullName>
    </submittedName>
</protein>
<feature type="compositionally biased region" description="Basic and acidic residues" evidence="1">
    <location>
        <begin position="47"/>
        <end position="60"/>
    </location>
</feature>
<dbReference type="OrthoDB" id="8193306at2759"/>
<proteinExistence type="predicted"/>
<accession>A0A8S0YV58</accession>
<dbReference type="EMBL" id="CADEBD010000337">
    <property type="protein sequence ID" value="CAB3247442.1"/>
    <property type="molecule type" value="Genomic_DNA"/>
</dbReference>
<evidence type="ECO:0000313" key="4">
    <source>
        <dbReference type="Proteomes" id="UP000494106"/>
    </source>
</evidence>
<dbReference type="AlphaFoldDB" id="A0A8S0YV58"/>
<keyword evidence="4" id="KW-1185">Reference proteome</keyword>
<name>A0A8S0YV58_ARCPL</name>
<evidence type="ECO:0000313" key="2">
    <source>
        <dbReference type="EMBL" id="CAB3223927.1"/>
    </source>
</evidence>